<dbReference type="SUPFAM" id="SSF47986">
    <property type="entry name" value="DEATH domain"/>
    <property type="match status" value="1"/>
</dbReference>
<name>A0ABY7FSZ9_MYAAR</name>
<dbReference type="EMBL" id="CP111024">
    <property type="protein sequence ID" value="WAR23948.1"/>
    <property type="molecule type" value="Genomic_DNA"/>
</dbReference>
<dbReference type="Pfam" id="PF07177">
    <property type="entry name" value="Neuralized"/>
    <property type="match status" value="1"/>
</dbReference>
<feature type="compositionally biased region" description="Polar residues" evidence="1">
    <location>
        <begin position="916"/>
        <end position="925"/>
    </location>
</feature>
<proteinExistence type="predicted"/>
<dbReference type="SMART" id="SM00588">
    <property type="entry name" value="NEUZ"/>
    <property type="match status" value="1"/>
</dbReference>
<evidence type="ECO:0000313" key="4">
    <source>
        <dbReference type="EMBL" id="WAR23948.1"/>
    </source>
</evidence>
<dbReference type="Gene3D" id="3.40.50.10140">
    <property type="entry name" value="Toll/interleukin-1 receptor homology (TIR) domain"/>
    <property type="match status" value="1"/>
</dbReference>
<dbReference type="PROSITE" id="PS50017">
    <property type="entry name" value="DEATH_DOMAIN"/>
    <property type="match status" value="1"/>
</dbReference>
<dbReference type="InterPro" id="IPR027417">
    <property type="entry name" value="P-loop_NTPase"/>
</dbReference>
<evidence type="ECO:0000259" key="2">
    <source>
        <dbReference type="PROSITE" id="PS50017"/>
    </source>
</evidence>
<dbReference type="Pfam" id="PF13676">
    <property type="entry name" value="TIR_2"/>
    <property type="match status" value="1"/>
</dbReference>
<dbReference type="PANTHER" id="PTHR47508:SF4">
    <property type="match status" value="1"/>
</dbReference>
<feature type="domain" description="Death" evidence="2">
    <location>
        <begin position="701"/>
        <end position="770"/>
    </location>
</feature>
<feature type="domain" description="NHR" evidence="3">
    <location>
        <begin position="1"/>
        <end position="155"/>
    </location>
</feature>
<evidence type="ECO:0000259" key="3">
    <source>
        <dbReference type="PROSITE" id="PS51065"/>
    </source>
</evidence>
<dbReference type="Gene3D" id="3.30.70.1390">
    <property type="entry name" value="ROC domain from the Parkinson's disease-associated leucine-rich repeat kinase 2"/>
    <property type="match status" value="2"/>
</dbReference>
<dbReference type="PANTHER" id="PTHR47508">
    <property type="entry name" value="SAM DOMAIN-CONTAINING PROTEIN-RELATED"/>
    <property type="match status" value="1"/>
</dbReference>
<dbReference type="Gene3D" id="1.10.533.10">
    <property type="entry name" value="Death Domain, Fas"/>
    <property type="match status" value="1"/>
</dbReference>
<feature type="compositionally biased region" description="Low complexity" evidence="1">
    <location>
        <begin position="299"/>
        <end position="312"/>
    </location>
</feature>
<dbReference type="InterPro" id="IPR006573">
    <property type="entry name" value="NHR_dom"/>
</dbReference>
<protein>
    <submittedName>
        <fullName evidence="4">NEUR-like protein</fullName>
    </submittedName>
</protein>
<gene>
    <name evidence="4" type="ORF">MAR_037617</name>
</gene>
<dbReference type="Pfam" id="PF00531">
    <property type="entry name" value="Death"/>
    <property type="match status" value="1"/>
</dbReference>
<organism evidence="4 5">
    <name type="scientific">Mya arenaria</name>
    <name type="common">Soft-shell clam</name>
    <dbReference type="NCBI Taxonomy" id="6604"/>
    <lineage>
        <taxon>Eukaryota</taxon>
        <taxon>Metazoa</taxon>
        <taxon>Spiralia</taxon>
        <taxon>Lophotrochozoa</taxon>
        <taxon>Mollusca</taxon>
        <taxon>Bivalvia</taxon>
        <taxon>Autobranchia</taxon>
        <taxon>Heteroconchia</taxon>
        <taxon>Euheterodonta</taxon>
        <taxon>Imparidentia</taxon>
        <taxon>Neoheterodontei</taxon>
        <taxon>Myida</taxon>
        <taxon>Myoidea</taxon>
        <taxon>Myidae</taxon>
        <taxon>Mya</taxon>
    </lineage>
</organism>
<accession>A0ABY7FSZ9</accession>
<dbReference type="SUPFAM" id="SSF52200">
    <property type="entry name" value="Toll/Interleukin receptor TIR domain"/>
    <property type="match status" value="1"/>
</dbReference>
<feature type="region of interest" description="Disordered" evidence="1">
    <location>
        <begin position="916"/>
        <end position="935"/>
    </location>
</feature>
<sequence length="1123" mass="126695">MKFHNVHGSAISFSEGKITALRSDNDFCNGIVFSDHAIRAGHKFCVELACTQAWSGGLRIGFTLNDPGRLTSADLPKYSVPHLAKRDYYWIRPISESLTGDGYHLMFYIGMDGSVQFFVNNEHKGVLLVGLPADRAFWVMFDIYGNTKGIKLIKPDDTPKEIMAQGPEAIKAYDTACTSGMRPVYSTRLMLVGQDGAGKTSLKKALLGQEPSKSEEGTSGIDLSTSCRFCVGGQGPWTPLTGSQLTSEEDGQTNDTDALEEEYNQALATNIVQELMLQKRRKTSFSQKPKPPSRESIKTTNSTPSSAASSGARKLSGKPASASNVAKFSEIPQELFKEVPEKVVELVQKMLDAPPPNLKSQDSTVSMATRLPEGTPMVLNVWDFGGKEMYYTTHQSEQGEPLSTLEYLDFWLRSVFVHASVSNNKVGDRTTFSPPVFIISEKFSQIEDFVVGKPRIEEVSSQEPYIGERMPIRWIRFHQDISNLFYHNLGVIIYYGSGKSAMDNLLRNTVILSPQWLVNILRPWTKLTLNPTTCLLACQHIVVPIFHTVQEKMMSHFTLTSTAFFQVARFFLDMEHDFVIEMAARKYNRVKVVVMRVSESDTDTDNKEIEGSSPPRPAACAKVRNFLESCLSELRELWMKRLSYSVVMACFCERIVMCGHRRIKTASIRKSFPEPFCVEKNCPSLPTWVKSAAKMLNTGETGKDWNALARELGYQQNQINTFNDDLNPGLALLADWIISSGNTGLSVDMLSIYLEKLDREDVIEIIQKAQEQNQEPAQVFISYQWDSQDEVKALRDRLERSGLTCWMDIGQLGGGDHLYTKIDEALRSCKAVISCVSPKYIVSHHCSRELSLADLLRKPIIPIMMEQTIWPPPGGMALIFSQLVYINMKGVGGHGGTGIHADKKDKYREIIQRISQHATPDLTHSSETESDIQSKKSQFIDGEYVSDYSEHADRYSLGSSGNSMVHIDYQLVPLRAYPTQPTAEQQTAQETQREPAMRPVEQVHVTQCRIYESLSSAETLKTSRDPTRFFIEQTNSHRIKNNQRKLTENNRWLGCLNQIIVDHFNFVSLTFCRGKILLQFCAFYFINLCVENMWIFMNLKKSTVSEINLKMFCMRCFQILITV</sequence>
<feature type="region of interest" description="Disordered" evidence="1">
    <location>
        <begin position="980"/>
        <end position="999"/>
    </location>
</feature>
<dbReference type="SMART" id="SM00005">
    <property type="entry name" value="DEATH"/>
    <property type="match status" value="1"/>
</dbReference>
<reference evidence="4" key="1">
    <citation type="submission" date="2022-11" db="EMBL/GenBank/DDBJ databases">
        <title>Centuries of genome instability and evolution in soft-shell clam transmissible cancer (bioRxiv).</title>
        <authorList>
            <person name="Hart S.F.M."/>
            <person name="Yonemitsu M.A."/>
            <person name="Giersch R.M."/>
            <person name="Beal B.F."/>
            <person name="Arriagada G."/>
            <person name="Davis B.W."/>
            <person name="Ostrander E.A."/>
            <person name="Goff S.P."/>
            <person name="Metzger M.J."/>
        </authorList>
    </citation>
    <scope>NUCLEOTIDE SEQUENCE</scope>
    <source>
        <strain evidence="4">MELC-2E11</strain>
        <tissue evidence="4">Siphon/mantle</tissue>
    </source>
</reference>
<dbReference type="PROSITE" id="PS51065">
    <property type="entry name" value="NHR"/>
    <property type="match status" value="1"/>
</dbReference>
<dbReference type="InterPro" id="IPR000488">
    <property type="entry name" value="Death_dom"/>
</dbReference>
<dbReference type="InterPro" id="IPR043136">
    <property type="entry name" value="B30.2/SPRY_sf"/>
</dbReference>
<dbReference type="CDD" id="cd08311">
    <property type="entry name" value="Death_p75NR"/>
    <property type="match status" value="1"/>
</dbReference>
<dbReference type="InterPro" id="IPR035897">
    <property type="entry name" value="Toll_tir_struct_dom_sf"/>
</dbReference>
<keyword evidence="5" id="KW-1185">Reference proteome</keyword>
<feature type="region of interest" description="Disordered" evidence="1">
    <location>
        <begin position="281"/>
        <end position="323"/>
    </location>
</feature>
<evidence type="ECO:0000256" key="1">
    <source>
        <dbReference type="SAM" id="MobiDB-lite"/>
    </source>
</evidence>
<dbReference type="Proteomes" id="UP001164746">
    <property type="component" value="Chromosome 13"/>
</dbReference>
<dbReference type="SUPFAM" id="SSF52540">
    <property type="entry name" value="P-loop containing nucleoside triphosphate hydrolases"/>
    <property type="match status" value="1"/>
</dbReference>
<dbReference type="InterPro" id="IPR000157">
    <property type="entry name" value="TIR_dom"/>
</dbReference>
<feature type="compositionally biased region" description="Low complexity" evidence="1">
    <location>
        <begin position="980"/>
        <end position="990"/>
    </location>
</feature>
<dbReference type="InterPro" id="IPR011029">
    <property type="entry name" value="DEATH-like_dom_sf"/>
</dbReference>
<evidence type="ECO:0000313" key="5">
    <source>
        <dbReference type="Proteomes" id="UP001164746"/>
    </source>
</evidence>
<dbReference type="Gene3D" id="2.60.120.920">
    <property type="match status" value="1"/>
</dbReference>